<dbReference type="InterPro" id="IPR036291">
    <property type="entry name" value="NAD(P)-bd_dom_sf"/>
</dbReference>
<name>Q5LTG7_RUEPO</name>
<dbReference type="InterPro" id="IPR002878">
    <property type="entry name" value="ChsH2_C"/>
</dbReference>
<dbReference type="Pfam" id="PF12172">
    <property type="entry name" value="zf-ChsH2"/>
    <property type="match status" value="1"/>
</dbReference>
<dbReference type="AlphaFoldDB" id="Q5LTG7"/>
<dbReference type="KEGG" id="sil:SPO1447"/>
<dbReference type="PaxDb" id="246200-SPO1447"/>
<dbReference type="HOGENOM" id="CLU_063624_0_0_5"/>
<dbReference type="eggNOG" id="COG0300">
    <property type="taxonomic scope" value="Bacteria"/>
</dbReference>
<evidence type="ECO:0000259" key="2">
    <source>
        <dbReference type="Pfam" id="PF01796"/>
    </source>
</evidence>
<evidence type="ECO:0000256" key="1">
    <source>
        <dbReference type="SAM" id="MobiDB-lite"/>
    </source>
</evidence>
<accession>Q5LTG7</accession>
<feature type="compositionally biased region" description="Basic and acidic residues" evidence="1">
    <location>
        <begin position="1"/>
        <end position="11"/>
    </location>
</feature>
<dbReference type="SUPFAM" id="SSF51735">
    <property type="entry name" value="NAD(P)-binding Rossmann-fold domains"/>
    <property type="match status" value="1"/>
</dbReference>
<reference evidence="4 5" key="2">
    <citation type="journal article" date="2014" name="Stand. Genomic Sci.">
        <title>An updated genome annotation for the model marine bacterium Ruegeria pomeroyi DSS-3.</title>
        <authorList>
            <person name="Rivers A.R."/>
            <person name="Smith C.B."/>
            <person name="Moran M.A."/>
        </authorList>
    </citation>
    <scope>GENOME REANNOTATION</scope>
    <source>
        <strain evidence="5">ATCC 700808 / DSM 15171 / DSS-3</strain>
    </source>
</reference>
<dbReference type="EMBL" id="CP000031">
    <property type="protein sequence ID" value="AAV94734.1"/>
    <property type="molecule type" value="Genomic_DNA"/>
</dbReference>
<dbReference type="PANTHER" id="PTHR34075">
    <property type="entry name" value="BLR3430 PROTEIN"/>
    <property type="match status" value="1"/>
</dbReference>
<dbReference type="SUPFAM" id="SSF50249">
    <property type="entry name" value="Nucleic acid-binding proteins"/>
    <property type="match status" value="1"/>
</dbReference>
<dbReference type="eggNOG" id="COG1545">
    <property type="taxonomic scope" value="Bacteria"/>
</dbReference>
<dbReference type="Pfam" id="PF01796">
    <property type="entry name" value="OB_ChsH2_C"/>
    <property type="match status" value="1"/>
</dbReference>
<keyword evidence="5" id="KW-1185">Reference proteome</keyword>
<gene>
    <name evidence="4" type="ordered locus">SPO1447</name>
</gene>
<dbReference type="PANTHER" id="PTHR34075:SF5">
    <property type="entry name" value="BLR3430 PROTEIN"/>
    <property type="match status" value="1"/>
</dbReference>
<evidence type="ECO:0000313" key="4">
    <source>
        <dbReference type="EMBL" id="AAV94734.1"/>
    </source>
</evidence>
<dbReference type="InterPro" id="IPR052513">
    <property type="entry name" value="Thioester_dehydratase-like"/>
</dbReference>
<dbReference type="Gene3D" id="3.40.50.720">
    <property type="entry name" value="NAD(P)-binding Rossmann-like Domain"/>
    <property type="match status" value="1"/>
</dbReference>
<dbReference type="InterPro" id="IPR012340">
    <property type="entry name" value="NA-bd_OB-fold"/>
</dbReference>
<feature type="domain" description="ChsH2 rubredoxin-like zinc ribbon" evidence="3">
    <location>
        <begin position="49"/>
        <end position="83"/>
    </location>
</feature>
<dbReference type="InterPro" id="IPR022002">
    <property type="entry name" value="ChsH2_Znr"/>
</dbReference>
<evidence type="ECO:0000259" key="3">
    <source>
        <dbReference type="Pfam" id="PF12172"/>
    </source>
</evidence>
<dbReference type="STRING" id="246200.SPO1447"/>
<proteinExistence type="predicted"/>
<feature type="domain" description="ChsH2 C-terminal OB-fold" evidence="2">
    <location>
        <begin position="85"/>
        <end position="143"/>
    </location>
</feature>
<protein>
    <submittedName>
        <fullName evidence="4">Oxidoreductase, short chain dehydrogenase/reductase family</fullName>
    </submittedName>
</protein>
<organism evidence="4 5">
    <name type="scientific">Ruegeria pomeroyi (strain ATCC 700808 / DSM 15171 / DSS-3)</name>
    <name type="common">Silicibacter pomeroyi</name>
    <dbReference type="NCBI Taxonomy" id="246200"/>
    <lineage>
        <taxon>Bacteria</taxon>
        <taxon>Pseudomonadati</taxon>
        <taxon>Pseudomonadota</taxon>
        <taxon>Alphaproteobacteria</taxon>
        <taxon>Rhodobacterales</taxon>
        <taxon>Roseobacteraceae</taxon>
        <taxon>Ruegeria</taxon>
    </lineage>
</organism>
<dbReference type="Gene3D" id="6.10.30.10">
    <property type="match status" value="1"/>
</dbReference>
<dbReference type="Pfam" id="PF13561">
    <property type="entry name" value="adh_short_C2"/>
    <property type="match status" value="1"/>
</dbReference>
<sequence>MFQRRRPDQRSARMTHPLSPPPRKDPQKRSVSPTRPPEVRSRAALHLTAAAAEGRFALQRCADCGKVQYPPRDACSACLSTDLPWQDMAPGGTLIAETTVQTSPRLYFRERMPWRAGTVQLDDGPTVLAHIHGDVARHARVRITARLDQSGQGVLVALPETDTPNMEDDPLMRALSADPKHRRVLITDARSAQASALARALQKAGAAIIFAGEPESWRPYPQRAELEALGVQILPMDVTDTASVQKLAGEIGGKTDILINTARFLRPGGVLDRGDTGFARDELEVNYLGLMRLAQAFGPGMCARAADGVNAAAAWVNLLSVGALSNARPFGAYSASQAGAYSLSQSLRAEFRPSGLRVMNVFFGPTEEDDWYQPLPPPRVTAYALARSVVDGLQRGLEDVWCGDIAQDLRDRFRRDPKVLEREMTLGGEGA</sequence>
<dbReference type="InterPro" id="IPR002347">
    <property type="entry name" value="SDR_fam"/>
</dbReference>
<reference evidence="4 5" key="1">
    <citation type="journal article" date="2004" name="Nature">
        <title>Genome sequence of Silicibacter pomeroyi reveals adaptations to the marine environment.</title>
        <authorList>
            <person name="Moran M.A."/>
            <person name="Buchan A."/>
            <person name="Gonzalez J.M."/>
            <person name="Heidelberg J.F."/>
            <person name="Whitman W.B."/>
            <person name="Kiene R.P."/>
            <person name="Henriksen J.R."/>
            <person name="King G.M."/>
            <person name="Belas R."/>
            <person name="Fuqua C."/>
            <person name="Brinkac L."/>
            <person name="Lewis M."/>
            <person name="Johri S."/>
            <person name="Weaver B."/>
            <person name="Pai G."/>
            <person name="Eisen J.A."/>
            <person name="Rahe E."/>
            <person name="Sheldon W.M."/>
            <person name="Ye W."/>
            <person name="Miller T.R."/>
            <person name="Carlton J."/>
            <person name="Rasko D.A."/>
            <person name="Paulsen I.T."/>
            <person name="Ren Q."/>
            <person name="Daugherty S.C."/>
            <person name="Deboy R.T."/>
            <person name="Dodson R.J."/>
            <person name="Durkin A.S."/>
            <person name="Madupu R."/>
            <person name="Nelson W.C."/>
            <person name="Sullivan S.A."/>
            <person name="Rosovitz M.J."/>
            <person name="Haft D.H."/>
            <person name="Selengut J."/>
            <person name="Ward N."/>
        </authorList>
    </citation>
    <scope>NUCLEOTIDE SEQUENCE [LARGE SCALE GENOMIC DNA]</scope>
    <source>
        <strain evidence="5">ATCC 700808 / DSM 15171 / DSS-3</strain>
    </source>
</reference>
<feature type="region of interest" description="Disordered" evidence="1">
    <location>
        <begin position="1"/>
        <end position="39"/>
    </location>
</feature>
<evidence type="ECO:0000313" key="5">
    <source>
        <dbReference type="Proteomes" id="UP000001023"/>
    </source>
</evidence>
<dbReference type="Proteomes" id="UP000001023">
    <property type="component" value="Chromosome"/>
</dbReference>